<dbReference type="AlphaFoldDB" id="Q0RMS2"/>
<evidence type="ECO:0000313" key="2">
    <source>
        <dbReference type="EMBL" id="CAJ61175.1"/>
    </source>
</evidence>
<keyword evidence="3" id="KW-1185">Reference proteome</keyword>
<feature type="domain" description="Periplasmic binding protein" evidence="1">
    <location>
        <begin position="11"/>
        <end position="240"/>
    </location>
</feature>
<sequence>MSSSTVAVGARGVEEAAKAIGWTTTLYDGKLNPANFPVMVKQAVASKADGIIGVGLDAPLVTQAAKDATAAGVPIISVQGWDLNDDPSTQTEKPIFTTHISFGDRYQDFAAAVRAYGAASAQWAITKADCRGKIIDFSNNEYTTLKLLEQGFSQKIKTGCPACKRVEVPWLAADFGPALTSKVKAAFLQNPDAVAANGATNPTLGITQGVTQSGLTGKMQMIGGFGVAADYDALRSHQGLTAVNSWPLQWWSFAAVDTLNSYFNKTPARDEGLGFEIVDGAQDLPTAGKDFAPGFDVPAAYEKSWGVTR</sequence>
<gene>
    <name evidence="2" type="ordered locus">FRAAL2528</name>
</gene>
<name>Q0RMS2_FRAAA</name>
<dbReference type="EMBL" id="CT573213">
    <property type="protein sequence ID" value="CAJ61175.1"/>
    <property type="molecule type" value="Genomic_DNA"/>
</dbReference>
<dbReference type="eggNOG" id="COG1879">
    <property type="taxonomic scope" value="Bacteria"/>
</dbReference>
<dbReference type="Gene3D" id="3.40.50.2300">
    <property type="match status" value="2"/>
</dbReference>
<dbReference type="SUPFAM" id="SSF53822">
    <property type="entry name" value="Periplasmic binding protein-like I"/>
    <property type="match status" value="1"/>
</dbReference>
<proteinExistence type="predicted"/>
<evidence type="ECO:0000313" key="3">
    <source>
        <dbReference type="Proteomes" id="UP000000657"/>
    </source>
</evidence>
<accession>Q0RMS2</accession>
<dbReference type="Pfam" id="PF13407">
    <property type="entry name" value="Peripla_BP_4"/>
    <property type="match status" value="1"/>
</dbReference>
<dbReference type="HOGENOM" id="CLU_057839_0_0_11"/>
<dbReference type="STRING" id="326424.FRAAL2528"/>
<dbReference type="InterPro" id="IPR028082">
    <property type="entry name" value="Peripla_BP_I"/>
</dbReference>
<reference evidence="2 3" key="1">
    <citation type="journal article" date="2007" name="Genome Res.">
        <title>Genome characteristics of facultatively symbiotic Frankia sp. strains reflect host range and host plant biogeography.</title>
        <authorList>
            <person name="Normand P."/>
            <person name="Lapierre P."/>
            <person name="Tisa L.S."/>
            <person name="Gogarten J.P."/>
            <person name="Alloisio N."/>
            <person name="Bagnarol E."/>
            <person name="Bassi C.A."/>
            <person name="Berry A.M."/>
            <person name="Bickhart D.M."/>
            <person name="Choisne N."/>
            <person name="Couloux A."/>
            <person name="Cournoyer B."/>
            <person name="Cruveiller S."/>
            <person name="Daubin V."/>
            <person name="Demange N."/>
            <person name="Francino M.P."/>
            <person name="Goltsman E."/>
            <person name="Huang Y."/>
            <person name="Kopp O.R."/>
            <person name="Labarre L."/>
            <person name="Lapidus A."/>
            <person name="Lavire C."/>
            <person name="Marechal J."/>
            <person name="Martinez M."/>
            <person name="Mastronunzio J.E."/>
            <person name="Mullin B.C."/>
            <person name="Niemann J."/>
            <person name="Pujic P."/>
            <person name="Rawnsley T."/>
            <person name="Rouy Z."/>
            <person name="Schenowitz C."/>
            <person name="Sellstedt A."/>
            <person name="Tavares F."/>
            <person name="Tomkins J.P."/>
            <person name="Vallenet D."/>
            <person name="Valverde C."/>
            <person name="Wall L.G."/>
            <person name="Wang Y."/>
            <person name="Medigue C."/>
            <person name="Benson D.R."/>
        </authorList>
    </citation>
    <scope>NUCLEOTIDE SEQUENCE [LARGE SCALE GENOMIC DNA]</scope>
    <source>
        <strain evidence="3">DSM 45986 / CECT 9034 / ACN14a</strain>
    </source>
</reference>
<protein>
    <recommendedName>
        <fullName evidence="1">Periplasmic binding protein domain-containing protein</fullName>
    </recommendedName>
</protein>
<dbReference type="InterPro" id="IPR025997">
    <property type="entry name" value="SBP_2_dom"/>
</dbReference>
<evidence type="ECO:0000259" key="1">
    <source>
        <dbReference type="Pfam" id="PF13407"/>
    </source>
</evidence>
<dbReference type="KEGG" id="fal:FRAAL2528"/>
<dbReference type="Proteomes" id="UP000000657">
    <property type="component" value="Chromosome"/>
</dbReference>
<organism evidence="2 3">
    <name type="scientific">Frankia alni (strain DSM 45986 / CECT 9034 / ACN14a)</name>
    <dbReference type="NCBI Taxonomy" id="326424"/>
    <lineage>
        <taxon>Bacteria</taxon>
        <taxon>Bacillati</taxon>
        <taxon>Actinomycetota</taxon>
        <taxon>Actinomycetes</taxon>
        <taxon>Frankiales</taxon>
        <taxon>Frankiaceae</taxon>
        <taxon>Frankia</taxon>
    </lineage>
</organism>